<gene>
    <name evidence="1" type="ORF">O6H91_13G082300</name>
</gene>
<dbReference type="EMBL" id="CM055104">
    <property type="protein sequence ID" value="KAJ7534159.1"/>
    <property type="molecule type" value="Genomic_DNA"/>
</dbReference>
<organism evidence="1 2">
    <name type="scientific">Diphasiastrum complanatum</name>
    <name type="common">Issler's clubmoss</name>
    <name type="synonym">Lycopodium complanatum</name>
    <dbReference type="NCBI Taxonomy" id="34168"/>
    <lineage>
        <taxon>Eukaryota</taxon>
        <taxon>Viridiplantae</taxon>
        <taxon>Streptophyta</taxon>
        <taxon>Embryophyta</taxon>
        <taxon>Tracheophyta</taxon>
        <taxon>Lycopodiopsida</taxon>
        <taxon>Lycopodiales</taxon>
        <taxon>Lycopodiaceae</taxon>
        <taxon>Lycopodioideae</taxon>
        <taxon>Diphasiastrum</taxon>
    </lineage>
</organism>
<comment type="caution">
    <text evidence="1">The sequence shown here is derived from an EMBL/GenBank/DDBJ whole genome shotgun (WGS) entry which is preliminary data.</text>
</comment>
<protein>
    <submittedName>
        <fullName evidence="1">Uncharacterized protein</fullName>
    </submittedName>
</protein>
<accession>A0ACC2BX58</accession>
<evidence type="ECO:0000313" key="2">
    <source>
        <dbReference type="Proteomes" id="UP001162992"/>
    </source>
</evidence>
<name>A0ACC2BX58_DIPCM</name>
<sequence>MFSAGDDKEVKCWDLEYNKVIRSYHGHYSGVYCLSLHSSLDILFSGGRDSVCRVWDIRTRAQIYALSGHKDAVSSIVTQATDPQVLTGSHDTTIKFWDLAAGKAMSTLIFHKKSVRALAMHPFEHTFVSASADNIKNFQLPKGEFLRNMQPLTIVNCMAINNDKNNNVLVSGGYNGSLRFWDWKSGKDFQQPTSIVQPGSLDCEAGIHALTFDMTGTRLVTCQEDKTVKMWKESL</sequence>
<reference evidence="2" key="1">
    <citation type="journal article" date="2024" name="Proc. Natl. Acad. Sci. U.S.A.">
        <title>Extraordinary preservation of gene collinearity over three hundred million years revealed in homosporous lycophytes.</title>
        <authorList>
            <person name="Li C."/>
            <person name="Wickell D."/>
            <person name="Kuo L.Y."/>
            <person name="Chen X."/>
            <person name="Nie B."/>
            <person name="Liao X."/>
            <person name="Peng D."/>
            <person name="Ji J."/>
            <person name="Jenkins J."/>
            <person name="Williams M."/>
            <person name="Shu S."/>
            <person name="Plott C."/>
            <person name="Barry K."/>
            <person name="Rajasekar S."/>
            <person name="Grimwood J."/>
            <person name="Han X."/>
            <person name="Sun S."/>
            <person name="Hou Z."/>
            <person name="He W."/>
            <person name="Dai G."/>
            <person name="Sun C."/>
            <person name="Schmutz J."/>
            <person name="Leebens-Mack J.H."/>
            <person name="Li F.W."/>
            <person name="Wang L."/>
        </authorList>
    </citation>
    <scope>NUCLEOTIDE SEQUENCE [LARGE SCALE GENOMIC DNA]</scope>
    <source>
        <strain evidence="2">cv. PW_Plant_1</strain>
    </source>
</reference>
<dbReference type="Proteomes" id="UP001162992">
    <property type="component" value="Chromosome 13"/>
</dbReference>
<keyword evidence="2" id="KW-1185">Reference proteome</keyword>
<evidence type="ECO:0000313" key="1">
    <source>
        <dbReference type="EMBL" id="KAJ7534159.1"/>
    </source>
</evidence>
<proteinExistence type="predicted"/>